<dbReference type="Proteomes" id="UP000002497">
    <property type="component" value="Unassembled WGS sequence"/>
</dbReference>
<feature type="compositionally biased region" description="Basic and acidic residues" evidence="1">
    <location>
        <begin position="83"/>
        <end position="94"/>
    </location>
</feature>
<dbReference type="SMART" id="SM00558">
    <property type="entry name" value="JmjC"/>
    <property type="match status" value="1"/>
</dbReference>
<dbReference type="Gene3D" id="2.60.120.650">
    <property type="entry name" value="Cupin"/>
    <property type="match status" value="1"/>
</dbReference>
<dbReference type="VEuPathDB" id="FungiDB:D8B26_005352"/>
<proteinExistence type="predicted"/>
<dbReference type="VEuPathDB" id="FungiDB:CPSG_05279"/>
<dbReference type="STRING" id="443226.E9D511"/>
<feature type="domain" description="JmjC" evidence="2">
    <location>
        <begin position="222"/>
        <end position="369"/>
    </location>
</feature>
<feature type="compositionally biased region" description="Polar residues" evidence="1">
    <location>
        <begin position="95"/>
        <end position="104"/>
    </location>
</feature>
<gene>
    <name evidence="3" type="ORF">CPSG_05279</name>
</gene>
<reference evidence="4" key="1">
    <citation type="journal article" date="2010" name="Genome Res.">
        <title>Population genomic sequencing of Coccidioides fungi reveals recent hybridization and transposon control.</title>
        <authorList>
            <person name="Neafsey D.E."/>
            <person name="Barker B.M."/>
            <person name="Sharpton T.J."/>
            <person name="Stajich J.E."/>
            <person name="Park D.J."/>
            <person name="Whiston E."/>
            <person name="Hung C.-Y."/>
            <person name="McMahan C."/>
            <person name="White J."/>
            <person name="Sykes S."/>
            <person name="Heiman D."/>
            <person name="Young S."/>
            <person name="Zeng Q."/>
            <person name="Abouelleil A."/>
            <person name="Aftuck L."/>
            <person name="Bessette D."/>
            <person name="Brown A."/>
            <person name="FitzGerald M."/>
            <person name="Lui A."/>
            <person name="Macdonald J.P."/>
            <person name="Priest M."/>
            <person name="Orbach M.J."/>
            <person name="Galgiani J.N."/>
            <person name="Kirkland T.N."/>
            <person name="Cole G.T."/>
            <person name="Birren B.W."/>
            <person name="Henn M.R."/>
            <person name="Taylor J.W."/>
            <person name="Rounsley S.D."/>
        </authorList>
    </citation>
    <scope>NUCLEOTIDE SEQUENCE [LARGE SCALE GENOMIC DNA]</scope>
    <source>
        <strain evidence="4">RMSCC 757 / Silveira</strain>
    </source>
</reference>
<dbReference type="EMBL" id="GL636492">
    <property type="protein sequence ID" value="EFW18594.1"/>
    <property type="molecule type" value="Genomic_DNA"/>
</dbReference>
<dbReference type="PROSITE" id="PS51184">
    <property type="entry name" value="JMJC"/>
    <property type="match status" value="1"/>
</dbReference>
<dbReference type="HOGENOM" id="CLU_593068_0_0_1"/>
<sequence length="473" mass="54928">MEIIACLACKKRIHRTGISRHRRQYCPKRDWVQSCCKCGQTVIWRNYSQHKCATGKQHKCETCGEVLLKSNIRRHKRICARRQHGEADIQKESETSQTPKPQQAENQHELSLLCSKLEQLQAAGHFPRCYLQNLKLLPTTENQRWDMPALMNPTNCWDRQFSPEKFCHTMRMCIERKDDFDVLRDGEQSTDLNVRDYTISTALYQGTMPLEAISGARCSLMNIWLPKELWHLRPERSLRNELRILKDTELELSANFAPAGTFVDIHIDQNRHALSQSIGNSKRIWLVYPPTESNLQTFVQSSGESGRLTKISDQLEGGYIMEVDSSRIVYLPPGWIHATFTIASGILVGVNFVSLESLSIMSQSLVIHFQYFFRLQETFEEDLDVYQQSLTSFLDCEFDEKIIERVLESWSPLANAFRHGCEKLETQYPGKMQEWRQQFLDVWKGGLMGKTTCCCGSQYEDGYQHIQEKHMWP</sequence>
<dbReference type="AlphaFoldDB" id="E9D511"/>
<evidence type="ECO:0000313" key="3">
    <source>
        <dbReference type="EMBL" id="EFW18594.1"/>
    </source>
</evidence>
<evidence type="ECO:0000256" key="1">
    <source>
        <dbReference type="SAM" id="MobiDB-lite"/>
    </source>
</evidence>
<name>E9D511_COCPS</name>
<accession>E9D511</accession>
<feature type="region of interest" description="Disordered" evidence="1">
    <location>
        <begin position="83"/>
        <end position="104"/>
    </location>
</feature>
<dbReference type="OrthoDB" id="4196125at2759"/>
<evidence type="ECO:0000313" key="4">
    <source>
        <dbReference type="Proteomes" id="UP000002497"/>
    </source>
</evidence>
<dbReference type="InterPro" id="IPR003347">
    <property type="entry name" value="JmjC_dom"/>
</dbReference>
<dbReference type="SUPFAM" id="SSF51197">
    <property type="entry name" value="Clavaminate synthase-like"/>
    <property type="match status" value="1"/>
</dbReference>
<reference evidence="4" key="2">
    <citation type="submission" date="2010-03" db="EMBL/GenBank/DDBJ databases">
        <title>The genome sequence of Coccidioides posadasii strain Silveira.</title>
        <authorList>
            <consortium name="The Broad Institute Genome Sequencing Center for Infectious Disease"/>
            <person name="Neafsey D."/>
            <person name="Orbach M."/>
            <person name="Henn M.R."/>
            <person name="Cole G.T."/>
            <person name="Galgiani J."/>
            <person name="Gardner M.J."/>
            <person name="Kirkland T.N."/>
            <person name="Taylor J.W."/>
            <person name="Young S.K."/>
            <person name="Zeng Q."/>
            <person name="Koehrsen M."/>
            <person name="Alvarado L."/>
            <person name="Berlin A."/>
            <person name="Borenstein D."/>
            <person name="Chapman S.B."/>
            <person name="Chen Z."/>
            <person name="Engels R."/>
            <person name="Freedman E."/>
            <person name="Gellesch M."/>
            <person name="Goldberg J."/>
            <person name="Griggs A."/>
            <person name="Gujja S."/>
            <person name="Heilman E."/>
            <person name="Heiman D."/>
            <person name="Howarth C."/>
            <person name="Jen D."/>
            <person name="Larson L."/>
            <person name="Mehta T."/>
            <person name="Neiman D."/>
            <person name="Park D."/>
            <person name="Pearson M."/>
            <person name="Richards J."/>
            <person name="Roberts A."/>
            <person name="Saif S."/>
            <person name="Shea T."/>
            <person name="Shenoy N."/>
            <person name="Sisk P."/>
            <person name="Stolte C."/>
            <person name="Sykes S."/>
            <person name="Walk T."/>
            <person name="White J."/>
            <person name="Yandava C."/>
            <person name="Haas B."/>
            <person name="Nusbaum C."/>
            <person name="Birren B."/>
        </authorList>
    </citation>
    <scope>NUCLEOTIDE SEQUENCE [LARGE SCALE GENOMIC DNA]</scope>
    <source>
        <strain evidence="4">RMSCC 757 / Silveira</strain>
    </source>
</reference>
<protein>
    <recommendedName>
        <fullName evidence="2">JmjC domain-containing protein</fullName>
    </recommendedName>
</protein>
<keyword evidence="4" id="KW-1185">Reference proteome</keyword>
<evidence type="ECO:0000259" key="2">
    <source>
        <dbReference type="PROSITE" id="PS51184"/>
    </source>
</evidence>
<organism evidence="4">
    <name type="scientific">Coccidioides posadasii (strain RMSCC 757 / Silveira)</name>
    <name type="common">Valley fever fungus</name>
    <dbReference type="NCBI Taxonomy" id="443226"/>
    <lineage>
        <taxon>Eukaryota</taxon>
        <taxon>Fungi</taxon>
        <taxon>Dikarya</taxon>
        <taxon>Ascomycota</taxon>
        <taxon>Pezizomycotina</taxon>
        <taxon>Eurotiomycetes</taxon>
        <taxon>Eurotiomycetidae</taxon>
        <taxon>Onygenales</taxon>
        <taxon>Onygenaceae</taxon>
        <taxon>Coccidioides</taxon>
    </lineage>
</organism>